<protein>
    <submittedName>
        <fullName evidence="1">Uncharacterized protein</fullName>
    </submittedName>
</protein>
<name>A0AAD2PV53_9STRA</name>
<evidence type="ECO:0000313" key="2">
    <source>
        <dbReference type="Proteomes" id="UP001295423"/>
    </source>
</evidence>
<proteinExistence type="predicted"/>
<comment type="caution">
    <text evidence="1">The sequence shown here is derived from an EMBL/GenBank/DDBJ whole genome shotgun (WGS) entry which is preliminary data.</text>
</comment>
<accession>A0AAD2PV53</accession>
<organism evidence="1 2">
    <name type="scientific">Cylindrotheca closterium</name>
    <dbReference type="NCBI Taxonomy" id="2856"/>
    <lineage>
        <taxon>Eukaryota</taxon>
        <taxon>Sar</taxon>
        <taxon>Stramenopiles</taxon>
        <taxon>Ochrophyta</taxon>
        <taxon>Bacillariophyta</taxon>
        <taxon>Bacillariophyceae</taxon>
        <taxon>Bacillariophycidae</taxon>
        <taxon>Bacillariales</taxon>
        <taxon>Bacillariaceae</taxon>
        <taxon>Cylindrotheca</taxon>
    </lineage>
</organism>
<dbReference type="EMBL" id="CAKOGP040001847">
    <property type="protein sequence ID" value="CAJ1953991.1"/>
    <property type="molecule type" value="Genomic_DNA"/>
</dbReference>
<gene>
    <name evidence="1" type="ORF">CYCCA115_LOCUS14589</name>
</gene>
<keyword evidence="2" id="KW-1185">Reference proteome</keyword>
<reference evidence="1" key="1">
    <citation type="submission" date="2023-08" db="EMBL/GenBank/DDBJ databases">
        <authorList>
            <person name="Audoor S."/>
            <person name="Bilcke G."/>
        </authorList>
    </citation>
    <scope>NUCLEOTIDE SEQUENCE</scope>
</reference>
<evidence type="ECO:0000313" key="1">
    <source>
        <dbReference type="EMBL" id="CAJ1953991.1"/>
    </source>
</evidence>
<dbReference type="Proteomes" id="UP001295423">
    <property type="component" value="Unassembled WGS sequence"/>
</dbReference>
<dbReference type="AlphaFoldDB" id="A0AAD2PV53"/>
<sequence length="161" mass="18001">MNFQGGATASSPFRQGNFDLLYNLCTQASIHRLLREYKDDVASGGEKEASAISFTWLREFYVSRVEEFFDGNQRYGRADDFIEQLLLSSPSVVYTDNGKAGLADPMGLAEAIISKRREVVDEWKVLMTNVPTDHADGIRKNLLNKQMESWGSGPPLGQGFQ</sequence>